<name>A0A7J6SWU7_PEROL</name>
<sequence>IPQRTIRKGISREEVMRIVWDELQRVVVAMMRHTDEYAAPPAAVVVVSSYGPTSTSDVVIITTTAISRLYEVCRGNSKRNARVVRTTAAAAAEAARQQCDDDMHDSGDGGSRRMDGRHHHRQQQPSVYNTLRIDTDKHHFILCSNGTARVLLPEDTPDRKDDRKGLSVDHPPTLLQMPNSNTTPTTALPRPPSYTAVDGVLRIPGCGIKRGISMSRAMSMARLHLETAMPGVMVHVKHIQPNGNDHTNITTPDD</sequence>
<feature type="non-terminal residue" evidence="2">
    <location>
        <position position="254"/>
    </location>
</feature>
<evidence type="ECO:0000313" key="2">
    <source>
        <dbReference type="EMBL" id="KAF4737217.1"/>
    </source>
</evidence>
<feature type="region of interest" description="Disordered" evidence="1">
    <location>
        <begin position="153"/>
        <end position="190"/>
    </location>
</feature>
<gene>
    <name evidence="2" type="ORF">FOZ63_002686</name>
</gene>
<evidence type="ECO:0000313" key="3">
    <source>
        <dbReference type="Proteomes" id="UP000553632"/>
    </source>
</evidence>
<organism evidence="2 3">
    <name type="scientific">Perkinsus olseni</name>
    <name type="common">Perkinsus atlanticus</name>
    <dbReference type="NCBI Taxonomy" id="32597"/>
    <lineage>
        <taxon>Eukaryota</taxon>
        <taxon>Sar</taxon>
        <taxon>Alveolata</taxon>
        <taxon>Perkinsozoa</taxon>
        <taxon>Perkinsea</taxon>
        <taxon>Perkinsida</taxon>
        <taxon>Perkinsidae</taxon>
        <taxon>Perkinsus</taxon>
    </lineage>
</organism>
<accession>A0A7J6SWU7</accession>
<reference evidence="2 3" key="1">
    <citation type="submission" date="2020-04" db="EMBL/GenBank/DDBJ databases">
        <title>Perkinsus olseni comparative genomics.</title>
        <authorList>
            <person name="Bogema D.R."/>
        </authorList>
    </citation>
    <scope>NUCLEOTIDE SEQUENCE [LARGE SCALE GENOMIC DNA]</scope>
    <source>
        <strain evidence="2 3">ATCC PRA-207</strain>
    </source>
</reference>
<dbReference type="Proteomes" id="UP000553632">
    <property type="component" value="Unassembled WGS sequence"/>
</dbReference>
<feature type="compositionally biased region" description="Polar residues" evidence="1">
    <location>
        <begin position="176"/>
        <end position="186"/>
    </location>
</feature>
<evidence type="ECO:0000256" key="1">
    <source>
        <dbReference type="SAM" id="MobiDB-lite"/>
    </source>
</evidence>
<feature type="non-terminal residue" evidence="2">
    <location>
        <position position="1"/>
    </location>
</feature>
<protein>
    <submittedName>
        <fullName evidence="2">Uncharacterized protein</fullName>
    </submittedName>
</protein>
<dbReference type="AlphaFoldDB" id="A0A7J6SWU7"/>
<comment type="caution">
    <text evidence="2">The sequence shown here is derived from an EMBL/GenBank/DDBJ whole genome shotgun (WGS) entry which is preliminary data.</text>
</comment>
<proteinExistence type="predicted"/>
<keyword evidence="3" id="KW-1185">Reference proteome</keyword>
<feature type="compositionally biased region" description="Basic and acidic residues" evidence="1">
    <location>
        <begin position="98"/>
        <end position="114"/>
    </location>
</feature>
<dbReference type="EMBL" id="JABANO010015243">
    <property type="protein sequence ID" value="KAF4737217.1"/>
    <property type="molecule type" value="Genomic_DNA"/>
</dbReference>
<feature type="compositionally biased region" description="Basic and acidic residues" evidence="1">
    <location>
        <begin position="156"/>
        <end position="167"/>
    </location>
</feature>
<feature type="region of interest" description="Disordered" evidence="1">
    <location>
        <begin position="95"/>
        <end position="125"/>
    </location>
</feature>